<dbReference type="AlphaFoldDB" id="A0A397M7C1"/>
<comment type="caution">
    <text evidence="1">The sequence shown here is derived from an EMBL/GenBank/DDBJ whole genome shotgun (WGS) entry which is preliminary data.</text>
</comment>
<dbReference type="RefSeq" id="WP_170965275.1">
    <property type="nucleotide sequence ID" value="NZ_QXDA01000011.1"/>
</dbReference>
<name>A0A397M7C1_ECTOL</name>
<dbReference type="EMBL" id="QXDA01000011">
    <property type="protein sequence ID" value="RIA18727.1"/>
    <property type="molecule type" value="Genomic_DNA"/>
</dbReference>
<dbReference type="Proteomes" id="UP000265836">
    <property type="component" value="Unassembled WGS sequence"/>
</dbReference>
<reference evidence="1 2" key="1">
    <citation type="submission" date="2018-08" db="EMBL/GenBank/DDBJ databases">
        <title>Genome sequencing of rice bacterial endophytes.</title>
        <authorList>
            <person name="Venturi V."/>
        </authorList>
    </citation>
    <scope>NUCLEOTIDE SEQUENCE [LARGE SCALE GENOMIC DNA]</scope>
    <source>
        <strain evidence="1 2">E1205</strain>
    </source>
</reference>
<evidence type="ECO:0000313" key="1">
    <source>
        <dbReference type="EMBL" id="RIA18727.1"/>
    </source>
</evidence>
<sequence>MKIVNDQVTEDLGRESDAVRKQWKAPVVEVHEVDDLTMAGSTNTFDGAGGSS</sequence>
<gene>
    <name evidence="1" type="ORF">DFO61_5089</name>
</gene>
<protein>
    <submittedName>
        <fullName evidence="1">Uncharacterized protein</fullName>
    </submittedName>
</protein>
<organism evidence="1 2">
    <name type="scientific">Ectopseudomonas oleovorans</name>
    <name type="common">Pseudomonas oleovorans</name>
    <dbReference type="NCBI Taxonomy" id="301"/>
    <lineage>
        <taxon>Bacteria</taxon>
        <taxon>Pseudomonadati</taxon>
        <taxon>Pseudomonadota</taxon>
        <taxon>Gammaproteobacteria</taxon>
        <taxon>Pseudomonadales</taxon>
        <taxon>Pseudomonadaceae</taxon>
        <taxon>Ectopseudomonas</taxon>
    </lineage>
</organism>
<accession>A0A397M7C1</accession>
<evidence type="ECO:0000313" key="2">
    <source>
        <dbReference type="Proteomes" id="UP000265836"/>
    </source>
</evidence>
<proteinExistence type="predicted"/>